<proteinExistence type="predicted"/>
<sequence length="368" mass="40099">MLQCSSQDIRHPLRHTCTACGTQETDMRRCKSFSLCFHMTHIRCPRGSGATVAASSKLEPMHLFECSRHDEETTTSLASSPDATNSLRLRFASCDVVLVLQFDNALLPATIKTVSPDASNHWGTVLTVEPTEPRTNGNQLLKDLLVVPNQYALRVTNASDFSKPVDLVRHCLQRHAMVELQLRHMERKVDDAEATRILLISNKSTEPHYYDGLGDAAPCYLVIDTRGSRSGRQISNHTNVANVMAEVDGDVPMTDANSESGKPPTNASNSGSPLSRPPKRCGKSPHEAETGQPVEADGMSSAADLGQSSWSTPPCTQIHKDVTMTDTHVTQSGSSRRSWPVDLTRSQSISTGVELPNTGGKRVLGIMK</sequence>
<evidence type="ECO:0000313" key="1">
    <source>
        <dbReference type="EMBL" id="KAI9919051.1"/>
    </source>
</evidence>
<comment type="caution">
    <text evidence="1">The sequence shown here is derived from an EMBL/GenBank/DDBJ whole genome shotgun (WGS) entry which is preliminary data.</text>
</comment>
<reference evidence="1 2" key="1">
    <citation type="journal article" date="2022" name="bioRxiv">
        <title>The genome of the oomycete Peronosclerospora sorghi, a cosmopolitan pathogen of maize and sorghum, is inflated with dispersed pseudogenes.</title>
        <authorList>
            <person name="Fletcher K."/>
            <person name="Martin F."/>
            <person name="Isakeit T."/>
            <person name="Cavanaugh K."/>
            <person name="Magill C."/>
            <person name="Michelmore R."/>
        </authorList>
    </citation>
    <scope>NUCLEOTIDE SEQUENCE [LARGE SCALE GENOMIC DNA]</scope>
    <source>
        <strain evidence="1">P6</strain>
    </source>
</reference>
<name>A0ACC0WLZ3_9STRA</name>
<gene>
    <name evidence="1" type="ORF">PsorP6_011540</name>
</gene>
<dbReference type="EMBL" id="CM047591">
    <property type="protein sequence ID" value="KAI9919051.1"/>
    <property type="molecule type" value="Genomic_DNA"/>
</dbReference>
<keyword evidence="2" id="KW-1185">Reference proteome</keyword>
<organism evidence="1 2">
    <name type="scientific">Peronosclerospora sorghi</name>
    <dbReference type="NCBI Taxonomy" id="230839"/>
    <lineage>
        <taxon>Eukaryota</taxon>
        <taxon>Sar</taxon>
        <taxon>Stramenopiles</taxon>
        <taxon>Oomycota</taxon>
        <taxon>Peronosporomycetes</taxon>
        <taxon>Peronosporales</taxon>
        <taxon>Peronosporaceae</taxon>
        <taxon>Peronosclerospora</taxon>
    </lineage>
</organism>
<accession>A0ACC0WLZ3</accession>
<evidence type="ECO:0000313" key="2">
    <source>
        <dbReference type="Proteomes" id="UP001163321"/>
    </source>
</evidence>
<dbReference type="Proteomes" id="UP001163321">
    <property type="component" value="Chromosome 12"/>
</dbReference>
<protein>
    <submittedName>
        <fullName evidence="1">Uncharacterized protein</fullName>
    </submittedName>
</protein>